<proteinExistence type="inferred from homology"/>
<keyword evidence="2 3" id="KW-0378">Hydrolase</keyword>
<dbReference type="InterPro" id="IPR029069">
    <property type="entry name" value="HotDog_dom_sf"/>
</dbReference>
<keyword evidence="4" id="KW-1185">Reference proteome</keyword>
<evidence type="ECO:0000256" key="2">
    <source>
        <dbReference type="ARBA" id="ARBA00022801"/>
    </source>
</evidence>
<dbReference type="Proteomes" id="UP000198615">
    <property type="component" value="Unassembled WGS sequence"/>
</dbReference>
<reference evidence="3 4" key="1">
    <citation type="submission" date="2016-10" db="EMBL/GenBank/DDBJ databases">
        <authorList>
            <person name="Varghese N."/>
            <person name="Submissions S."/>
        </authorList>
    </citation>
    <scope>NUCLEOTIDE SEQUENCE [LARGE SCALE GENOMIC DNA]</scope>
    <source>
        <strain evidence="3 4">DSM 18839</strain>
    </source>
</reference>
<accession>A0A8G2BM40</accession>
<comment type="caution">
    <text evidence="3">The sequence shown here is derived from an EMBL/GenBank/DDBJ whole genome shotgun (WGS) entry which is preliminary data.</text>
</comment>
<evidence type="ECO:0000256" key="1">
    <source>
        <dbReference type="ARBA" id="ARBA00005953"/>
    </source>
</evidence>
<dbReference type="RefSeq" id="WP_051245118.1">
    <property type="nucleotide sequence ID" value="NZ_FNBW01000014.1"/>
</dbReference>
<organism evidence="3 4">
    <name type="scientific">Thalassobaculum litoreum DSM 18839</name>
    <dbReference type="NCBI Taxonomy" id="1123362"/>
    <lineage>
        <taxon>Bacteria</taxon>
        <taxon>Pseudomonadati</taxon>
        <taxon>Pseudomonadota</taxon>
        <taxon>Alphaproteobacteria</taxon>
        <taxon>Rhodospirillales</taxon>
        <taxon>Thalassobaculaceae</taxon>
        <taxon>Thalassobaculum</taxon>
    </lineage>
</organism>
<comment type="similarity">
    <text evidence="1">Belongs to the 4-hydroxybenzoyl-CoA thioesterase family.</text>
</comment>
<dbReference type="EMBL" id="FNBW01000014">
    <property type="protein sequence ID" value="SDG31325.1"/>
    <property type="molecule type" value="Genomic_DNA"/>
</dbReference>
<sequence>MTDAAFDPSTPSSFAFWTQERLRAGDLDIVGHVNNNAIGVFLENGRVRMFMAAGENLYSAAAEGGSPETTWVVRRLEVDFVREIRFPGIAWTGTRVTRFGNTSCRVEQGIFVDGTCRVTAVATAVCFDPRARRSVPISEVLRGQLLAACERAGDGPFPG</sequence>
<dbReference type="SUPFAM" id="SSF54637">
    <property type="entry name" value="Thioesterase/thiol ester dehydrase-isomerase"/>
    <property type="match status" value="1"/>
</dbReference>
<protein>
    <submittedName>
        <fullName evidence="3">Acyl-CoA thioester hydrolase</fullName>
    </submittedName>
</protein>
<evidence type="ECO:0000313" key="3">
    <source>
        <dbReference type="EMBL" id="SDG31325.1"/>
    </source>
</evidence>
<dbReference type="CDD" id="cd00586">
    <property type="entry name" value="4HBT"/>
    <property type="match status" value="1"/>
</dbReference>
<dbReference type="GO" id="GO:0047617">
    <property type="term" value="F:fatty acyl-CoA hydrolase activity"/>
    <property type="evidence" value="ECO:0007669"/>
    <property type="project" value="TreeGrafter"/>
</dbReference>
<dbReference type="Pfam" id="PF13279">
    <property type="entry name" value="4HBT_2"/>
    <property type="match status" value="1"/>
</dbReference>
<evidence type="ECO:0000313" key="4">
    <source>
        <dbReference type="Proteomes" id="UP000198615"/>
    </source>
</evidence>
<gene>
    <name evidence="3" type="ORF">SAMN05660686_03991</name>
</gene>
<dbReference type="Gene3D" id="3.10.129.10">
    <property type="entry name" value="Hotdog Thioesterase"/>
    <property type="match status" value="1"/>
</dbReference>
<dbReference type="InterPro" id="IPR050563">
    <property type="entry name" value="4-hydroxybenzoyl-CoA_TE"/>
</dbReference>
<dbReference type="PANTHER" id="PTHR31793:SF27">
    <property type="entry name" value="NOVEL THIOESTERASE SUPERFAMILY DOMAIN AND SAPOSIN A-TYPE DOMAIN CONTAINING PROTEIN (0610012H03RIK)"/>
    <property type="match status" value="1"/>
</dbReference>
<dbReference type="PANTHER" id="PTHR31793">
    <property type="entry name" value="4-HYDROXYBENZOYL-COA THIOESTERASE FAMILY MEMBER"/>
    <property type="match status" value="1"/>
</dbReference>
<dbReference type="AlphaFoldDB" id="A0A8G2BM40"/>
<name>A0A8G2BM40_9PROT</name>